<keyword evidence="4 7" id="KW-0808">Transferase</keyword>
<dbReference type="InterPro" id="IPR031341">
    <property type="entry name" value="Methyltr_RsmF_N"/>
</dbReference>
<dbReference type="InterPro" id="IPR023267">
    <property type="entry name" value="RCMT"/>
</dbReference>
<dbReference type="InterPro" id="IPR029063">
    <property type="entry name" value="SAM-dependent_MTases_sf"/>
</dbReference>
<dbReference type="InterPro" id="IPR027391">
    <property type="entry name" value="Nol1_Nop2_Fmu_2"/>
</dbReference>
<feature type="active site" description="Nucleophile" evidence="7">
    <location>
        <position position="235"/>
    </location>
</feature>
<keyword evidence="2" id="KW-0963">Cytoplasm</keyword>
<evidence type="ECO:0000313" key="9">
    <source>
        <dbReference type="EMBL" id="HJB07603.1"/>
    </source>
</evidence>
<evidence type="ECO:0000256" key="2">
    <source>
        <dbReference type="ARBA" id="ARBA00022490"/>
    </source>
</evidence>
<dbReference type="InterPro" id="IPR001678">
    <property type="entry name" value="MeTrfase_RsmB-F_NOP2_dom"/>
</dbReference>
<organism evidence="9 10">
    <name type="scientific">Candidatus Enterocloster faecavium</name>
    <dbReference type="NCBI Taxonomy" id="2838560"/>
    <lineage>
        <taxon>Bacteria</taxon>
        <taxon>Bacillati</taxon>
        <taxon>Bacillota</taxon>
        <taxon>Clostridia</taxon>
        <taxon>Lachnospirales</taxon>
        <taxon>Lachnospiraceae</taxon>
        <taxon>Enterocloster</taxon>
    </lineage>
</organism>
<dbReference type="Pfam" id="PF13636">
    <property type="entry name" value="Methyltranf_PUA"/>
    <property type="match status" value="1"/>
</dbReference>
<dbReference type="Gene3D" id="3.30.70.1170">
    <property type="entry name" value="Sun protein, domain 3"/>
    <property type="match status" value="1"/>
</dbReference>
<dbReference type="CDD" id="cd21147">
    <property type="entry name" value="RsmF_methylt_CTD1"/>
    <property type="match status" value="1"/>
</dbReference>
<evidence type="ECO:0000256" key="6">
    <source>
        <dbReference type="ARBA" id="ARBA00022884"/>
    </source>
</evidence>
<comment type="caution">
    <text evidence="7">Lacks conserved residue(s) required for the propagation of feature annotation.</text>
</comment>
<dbReference type="Proteomes" id="UP000886804">
    <property type="component" value="Unassembled WGS sequence"/>
</dbReference>
<name>A0A9D2L7T9_9FIRM</name>
<dbReference type="PROSITE" id="PS01153">
    <property type="entry name" value="NOL1_NOP2_SUN"/>
    <property type="match status" value="1"/>
</dbReference>
<dbReference type="Gene3D" id="3.40.50.150">
    <property type="entry name" value="Vaccinia Virus protein VP39"/>
    <property type="match status" value="1"/>
</dbReference>
<evidence type="ECO:0000256" key="4">
    <source>
        <dbReference type="ARBA" id="ARBA00022679"/>
    </source>
</evidence>
<dbReference type="AlphaFoldDB" id="A0A9D2L7T9"/>
<evidence type="ECO:0000256" key="5">
    <source>
        <dbReference type="ARBA" id="ARBA00022691"/>
    </source>
</evidence>
<keyword evidence="3 7" id="KW-0489">Methyltransferase</keyword>
<dbReference type="Gene3D" id="2.30.130.60">
    <property type="match status" value="1"/>
</dbReference>
<dbReference type="PANTHER" id="PTHR22807:SF30">
    <property type="entry name" value="28S RRNA (CYTOSINE(4447)-C(5))-METHYLTRANSFERASE-RELATED"/>
    <property type="match status" value="1"/>
</dbReference>
<evidence type="ECO:0000256" key="3">
    <source>
        <dbReference type="ARBA" id="ARBA00022603"/>
    </source>
</evidence>
<dbReference type="PRINTS" id="PR02008">
    <property type="entry name" value="RCMTFAMILY"/>
</dbReference>
<feature type="binding site" evidence="7">
    <location>
        <begin position="113"/>
        <end position="119"/>
    </location>
    <ligand>
        <name>S-adenosyl-L-methionine</name>
        <dbReference type="ChEBI" id="CHEBI:59789"/>
    </ligand>
</feature>
<reference evidence="9" key="2">
    <citation type="submission" date="2021-04" db="EMBL/GenBank/DDBJ databases">
        <authorList>
            <person name="Gilroy R."/>
        </authorList>
    </citation>
    <scope>NUCLEOTIDE SEQUENCE</scope>
    <source>
        <strain evidence="9">CHK188-4685</strain>
    </source>
</reference>
<evidence type="ECO:0000256" key="1">
    <source>
        <dbReference type="ARBA" id="ARBA00007494"/>
    </source>
</evidence>
<keyword evidence="6 7" id="KW-0694">RNA-binding</keyword>
<gene>
    <name evidence="9" type="ORF">H9716_07010</name>
</gene>
<feature type="binding site" evidence="7">
    <location>
        <position position="182"/>
    </location>
    <ligand>
        <name>S-adenosyl-L-methionine</name>
        <dbReference type="ChEBI" id="CHEBI:59789"/>
    </ligand>
</feature>
<reference evidence="9" key="1">
    <citation type="journal article" date="2021" name="PeerJ">
        <title>Extensive microbial diversity within the chicken gut microbiome revealed by metagenomics and culture.</title>
        <authorList>
            <person name="Gilroy R."/>
            <person name="Ravi A."/>
            <person name="Getino M."/>
            <person name="Pursley I."/>
            <person name="Horton D.L."/>
            <person name="Alikhan N.F."/>
            <person name="Baker D."/>
            <person name="Gharbi K."/>
            <person name="Hall N."/>
            <person name="Watson M."/>
            <person name="Adriaenssens E.M."/>
            <person name="Foster-Nyarko E."/>
            <person name="Jarju S."/>
            <person name="Secka A."/>
            <person name="Antonio M."/>
            <person name="Oren A."/>
            <person name="Chaudhuri R.R."/>
            <person name="La Ragione R."/>
            <person name="Hildebrand F."/>
            <person name="Pallen M.J."/>
        </authorList>
    </citation>
    <scope>NUCLEOTIDE SEQUENCE</scope>
    <source>
        <strain evidence="9">CHK188-4685</strain>
    </source>
</reference>
<dbReference type="SUPFAM" id="SSF53335">
    <property type="entry name" value="S-adenosyl-L-methionine-dependent methyltransferases"/>
    <property type="match status" value="1"/>
</dbReference>
<dbReference type="Pfam" id="PF01189">
    <property type="entry name" value="Methyltr_RsmB-F"/>
    <property type="match status" value="1"/>
</dbReference>
<dbReference type="Pfam" id="PF17125">
    <property type="entry name" value="Methyltr_RsmF_N"/>
    <property type="match status" value="1"/>
</dbReference>
<dbReference type="CDD" id="cd02440">
    <property type="entry name" value="AdoMet_MTases"/>
    <property type="match status" value="1"/>
</dbReference>
<dbReference type="EMBL" id="DWYS01000084">
    <property type="protein sequence ID" value="HJB07603.1"/>
    <property type="molecule type" value="Genomic_DNA"/>
</dbReference>
<dbReference type="GO" id="GO:0003723">
    <property type="term" value="F:RNA binding"/>
    <property type="evidence" value="ECO:0007669"/>
    <property type="project" value="UniProtKB-UniRule"/>
</dbReference>
<dbReference type="Pfam" id="PF17126">
    <property type="entry name" value="RsmF_methylt_CI"/>
    <property type="match status" value="1"/>
</dbReference>
<dbReference type="InterPro" id="IPR031340">
    <property type="entry name" value="RsmF_methylt_CI"/>
</dbReference>
<dbReference type="GO" id="GO:0008173">
    <property type="term" value="F:RNA methyltransferase activity"/>
    <property type="evidence" value="ECO:0007669"/>
    <property type="project" value="InterPro"/>
</dbReference>
<keyword evidence="5 7" id="KW-0949">S-adenosyl-L-methionine</keyword>
<evidence type="ECO:0000313" key="10">
    <source>
        <dbReference type="Proteomes" id="UP000886804"/>
    </source>
</evidence>
<dbReference type="GO" id="GO:0001510">
    <property type="term" value="P:RNA methylation"/>
    <property type="evidence" value="ECO:0007669"/>
    <property type="project" value="InterPro"/>
</dbReference>
<evidence type="ECO:0000256" key="7">
    <source>
        <dbReference type="PROSITE-ProRule" id="PRU01023"/>
    </source>
</evidence>
<feature type="domain" description="SAM-dependent MTase RsmB/NOP-type" evidence="8">
    <location>
        <begin position="25"/>
        <end position="299"/>
    </location>
</feature>
<dbReference type="InterPro" id="IPR018314">
    <property type="entry name" value="RsmB/NOL1/NOP2-like_CS"/>
</dbReference>
<proteinExistence type="inferred from homology"/>
<comment type="caution">
    <text evidence="9">The sequence shown here is derived from an EMBL/GenBank/DDBJ whole genome shotgun (WGS) entry which is preliminary data.</text>
</comment>
<accession>A0A9D2L7T9</accession>
<feature type="binding site" evidence="7">
    <location>
        <position position="137"/>
    </location>
    <ligand>
        <name>S-adenosyl-L-methionine</name>
        <dbReference type="ChEBI" id="CHEBI:59789"/>
    </ligand>
</feature>
<protein>
    <submittedName>
        <fullName evidence="9">RsmB/NOP family class I SAM-dependent RNA methyltransferase</fullName>
    </submittedName>
</protein>
<dbReference type="PROSITE" id="PS51686">
    <property type="entry name" value="SAM_MT_RSMB_NOP"/>
    <property type="match status" value="1"/>
</dbReference>
<dbReference type="InterPro" id="IPR049560">
    <property type="entry name" value="MeTrfase_RsmB-F_NOP2_cat"/>
</dbReference>
<dbReference type="PANTHER" id="PTHR22807">
    <property type="entry name" value="NOP2 YEAST -RELATED NOL1/NOP2/FMU SUN DOMAIN-CONTAINING"/>
    <property type="match status" value="1"/>
</dbReference>
<evidence type="ECO:0000259" key="8">
    <source>
        <dbReference type="PROSITE" id="PS51686"/>
    </source>
</evidence>
<comment type="similarity">
    <text evidence="1 7">Belongs to the class I-like SAM-binding methyltransferase superfamily. RsmB/NOP family.</text>
</comment>
<sequence>MNTAFLPEAFLNEMKELLGDEYKDYLASFEQQPRSGLRANGLKISGSRLTQLLPWNLTPVPWAEGSYYYDSSELRPALHPAYSAGLFYLQEPSAMAPAAVLPVEPGQRVLDLCAAPGGKSTQLAARLKGKGLLVSNDISSSRARGLLKNLELAGASNICVTAEEPAKLARKWTGWFDRILVDAPCSGEGMFRREPDMVKDWMAKGPSFYAPIQREILLQAARMLRPGGLLLYSTCTFSPLEDEGSVIELLKKVPELCLVPLDPDLVPRSMDSPVLPGTLRLFPHRLEGEGHFLAMVRKNGQESSEEHLTAGMEGETQDFPGTPCRDAQALDFLSRIPAFAGQTQRLRVIEKEEKRGKPGGRASSKQAVARSSGEVYLLPEEMPSWKSLRFLRTGLHAGSLKEGRFEPSQALAMTLDPEAAPHILNLDWTDQRILRYLKGETLPLTHEEGDFSGWVLVLAGGFPLGWARGNGGTLKNKYYPGWRRQ</sequence>